<name>A0A948TPE6_9BACT</name>
<feature type="domain" description="Heparinase II/III-like C-terminal" evidence="5">
    <location>
        <begin position="440"/>
        <end position="629"/>
    </location>
</feature>
<sequence length="729" mass="83912">MKKQFLYLFGFLALTACTDDEDVFSGGEIAEPVITPENKPNDVVTGDAFAKLNLDYPGLEKVKQHYEADEQYYAALALLDYYRNRNISNPEVDLITPSISATDQRIADQALEHRFRSASFVEDEGTGNVDKDHLDEDDTYYLFDDADGNINWNMEPENTGREFRYQTHRHQWMEPQAKAYRISRNEEYVRSWIEVYQDWMNAFPCPNVSFENPKIDDMDPSDTYQWKGLQTAERVLTQTNILPYFIYSDNFTPEWLTTFLNMFADHVEMIRLNYYIEGNIRITQAQAVATAGVLMPEFKNSEAWVDEGCQILNEELDKQFLDDGVHAELDFSYHIAAVSDFLSVYNLAQVAQSNGKSIPLRDDCLTRLKASMNFVKDMTYLSEETNNYAIDNFNDTRSARFRTAISSRLNDYSKLFPEDRELEWMATKGKSGTVPSYLTKAYKTSGYYILRSGWTKNDLMMVLKNNYDPEDHWHCQPDNGTFGIYRKGRSFFPDAGCFAYDEGYNNTKRAEYRRTLMHNTMTRFDDNIEAGHRLGKLLKLETTSDNTDVLVTENNSYEGITHRRTVFFVQKKFFVLVDEVYGTSKDKVKLNFHIKGADGTNVVFQDLADDYQSGMYTKFDDGNNMLVRTFLQEPPKNASDFSVKKLETKYSNDQGQESGDRTGYQITTRKVQNGTTRFVSVIYPIDGQYNDGMTFDAQFTDVQESNGNPVGACVKVTANGETYDLSYTL</sequence>
<dbReference type="PROSITE" id="PS51257">
    <property type="entry name" value="PROKAR_LIPOPROTEIN"/>
    <property type="match status" value="1"/>
</dbReference>
<feature type="domain" description="Heparin-sulfate lyase N-terminal" evidence="6">
    <location>
        <begin position="48"/>
        <end position="424"/>
    </location>
</feature>
<evidence type="ECO:0000259" key="6">
    <source>
        <dbReference type="Pfam" id="PF16889"/>
    </source>
</evidence>
<dbReference type="GO" id="GO:0016829">
    <property type="term" value="F:lyase activity"/>
    <property type="evidence" value="ECO:0007669"/>
    <property type="project" value="UniProtKB-KW"/>
</dbReference>
<evidence type="ECO:0000256" key="2">
    <source>
        <dbReference type="ARBA" id="ARBA00022729"/>
    </source>
</evidence>
<dbReference type="PANTHER" id="PTHR39210:SF1">
    <property type="entry name" value="HEPARIN-SULFATE LYASE"/>
    <property type="match status" value="1"/>
</dbReference>
<dbReference type="InterPro" id="IPR008929">
    <property type="entry name" value="Chondroitin_lyas"/>
</dbReference>
<reference evidence="7" key="2">
    <citation type="submission" date="2021-04" db="EMBL/GenBank/DDBJ databases">
        <authorList>
            <person name="Gilroy R."/>
        </authorList>
    </citation>
    <scope>NUCLEOTIDE SEQUENCE</scope>
    <source>
        <strain evidence="7">8470</strain>
    </source>
</reference>
<keyword evidence="4" id="KW-0456">Lyase</keyword>
<dbReference type="AlphaFoldDB" id="A0A948TPE6"/>
<evidence type="ECO:0000313" key="8">
    <source>
        <dbReference type="Proteomes" id="UP000784286"/>
    </source>
</evidence>
<dbReference type="NCBIfam" id="NF045572">
    <property type="entry name" value="Hepsulflyase_bctds"/>
    <property type="match status" value="1"/>
</dbReference>
<proteinExistence type="predicted"/>
<reference evidence="7" key="1">
    <citation type="journal article" date="2021" name="PeerJ">
        <title>Extensive microbial diversity within the chicken gut microbiome revealed by metagenomics and culture.</title>
        <authorList>
            <person name="Gilroy R."/>
            <person name="Ravi A."/>
            <person name="Getino M."/>
            <person name="Pursley I."/>
            <person name="Horton D.L."/>
            <person name="Alikhan N.F."/>
            <person name="Baker D."/>
            <person name="Gharbi K."/>
            <person name="Hall N."/>
            <person name="Watson M."/>
            <person name="Adriaenssens E.M."/>
            <person name="Foster-Nyarko E."/>
            <person name="Jarju S."/>
            <person name="Secka A."/>
            <person name="Antonio M."/>
            <person name="Oren A."/>
            <person name="Chaudhuri R.R."/>
            <person name="La Ragione R."/>
            <person name="Hildebrand F."/>
            <person name="Pallen M.J."/>
        </authorList>
    </citation>
    <scope>NUCLEOTIDE SEQUENCE</scope>
    <source>
        <strain evidence="7">8470</strain>
    </source>
</reference>
<dbReference type="Gene3D" id="2.70.98.70">
    <property type="match status" value="1"/>
</dbReference>
<dbReference type="Pfam" id="PF07940">
    <property type="entry name" value="Hepar_II_III_C"/>
    <property type="match status" value="1"/>
</dbReference>
<evidence type="ECO:0000259" key="5">
    <source>
        <dbReference type="Pfam" id="PF07940"/>
    </source>
</evidence>
<evidence type="ECO:0000256" key="1">
    <source>
        <dbReference type="ARBA" id="ARBA00004418"/>
    </source>
</evidence>
<keyword evidence="3" id="KW-0574">Periplasm</keyword>
<dbReference type="InterPro" id="IPR031680">
    <property type="entry name" value="Hepar_II_III_N"/>
</dbReference>
<dbReference type="Gene3D" id="1.50.10.100">
    <property type="entry name" value="Chondroitin AC/alginate lyase"/>
    <property type="match status" value="1"/>
</dbReference>
<comment type="caution">
    <text evidence="7">The sequence shown here is derived from an EMBL/GenBank/DDBJ whole genome shotgun (WGS) entry which is preliminary data.</text>
</comment>
<dbReference type="Pfam" id="PF16889">
    <property type="entry name" value="Hepar_II_III_N"/>
    <property type="match status" value="1"/>
</dbReference>
<evidence type="ECO:0000256" key="4">
    <source>
        <dbReference type="ARBA" id="ARBA00023239"/>
    </source>
</evidence>
<evidence type="ECO:0000313" key="7">
    <source>
        <dbReference type="EMBL" id="MBU3857074.1"/>
    </source>
</evidence>
<gene>
    <name evidence="7" type="ORF">H9928_11140</name>
</gene>
<dbReference type="GO" id="GO:0042597">
    <property type="term" value="C:periplasmic space"/>
    <property type="evidence" value="ECO:0007669"/>
    <property type="project" value="UniProtKB-SubCell"/>
</dbReference>
<protein>
    <submittedName>
        <fullName evidence="7">Heparinase II/III family protein</fullName>
    </submittedName>
</protein>
<accession>A0A948TPE6</accession>
<evidence type="ECO:0000256" key="3">
    <source>
        <dbReference type="ARBA" id="ARBA00022764"/>
    </source>
</evidence>
<dbReference type="PANTHER" id="PTHR39210">
    <property type="entry name" value="HEPARIN-SULFATE LYASE"/>
    <property type="match status" value="1"/>
</dbReference>
<dbReference type="Proteomes" id="UP000784286">
    <property type="component" value="Unassembled WGS sequence"/>
</dbReference>
<dbReference type="SUPFAM" id="SSF48230">
    <property type="entry name" value="Chondroitin AC/alginate lyase"/>
    <property type="match status" value="1"/>
</dbReference>
<dbReference type="InterPro" id="IPR012480">
    <property type="entry name" value="Hepar_II_III_C"/>
</dbReference>
<dbReference type="InterPro" id="IPR054646">
    <property type="entry name" value="HepC"/>
</dbReference>
<comment type="subcellular location">
    <subcellularLocation>
        <location evidence="1">Periplasm</location>
    </subcellularLocation>
</comment>
<organism evidence="7 8">
    <name type="scientific">Candidatus Phocaeicola excrementipullorum</name>
    <dbReference type="NCBI Taxonomy" id="2838731"/>
    <lineage>
        <taxon>Bacteria</taxon>
        <taxon>Pseudomonadati</taxon>
        <taxon>Bacteroidota</taxon>
        <taxon>Bacteroidia</taxon>
        <taxon>Bacteroidales</taxon>
        <taxon>Bacteroidaceae</taxon>
        <taxon>Phocaeicola</taxon>
    </lineage>
</organism>
<keyword evidence="2" id="KW-0732">Signal</keyword>
<dbReference type="EMBL" id="JAHLFJ010000099">
    <property type="protein sequence ID" value="MBU3857074.1"/>
    <property type="molecule type" value="Genomic_DNA"/>
</dbReference>